<proteinExistence type="predicted"/>
<evidence type="ECO:0000313" key="1">
    <source>
        <dbReference type="EMBL" id="CAN61064.1"/>
    </source>
</evidence>
<sequence>MDGSEDLHTRLETIESEIVDARKLIDEEVGLLRKAEEWNEAAEVEACQLAEEMEMMEAGKKKVEEEARRLRQGL</sequence>
<name>A5B7I6_VITVI</name>
<reference evidence="1" key="1">
    <citation type="journal article" date="2007" name="PLoS ONE">
        <title>The first genome sequence of an elite grapevine cultivar (Pinot noir Vitis vinifera L.): coping with a highly heterozygous genome.</title>
        <authorList>
            <person name="Velasco R."/>
            <person name="Zharkikh A."/>
            <person name="Troggio M."/>
            <person name="Cartwright D.A."/>
            <person name="Cestaro A."/>
            <person name="Pruss D."/>
            <person name="Pindo M."/>
            <person name="FitzGerald L.M."/>
            <person name="Vezzulli S."/>
            <person name="Reid J."/>
            <person name="Malacarne G."/>
            <person name="Iliev D."/>
            <person name="Coppola G."/>
            <person name="Wardell B."/>
            <person name="Micheletti D."/>
            <person name="Macalma T."/>
            <person name="Facci M."/>
            <person name="Mitchell J.T."/>
            <person name="Perazzolli M."/>
            <person name="Eldredge G."/>
            <person name="Gatto P."/>
            <person name="Oyzerski R."/>
            <person name="Moretto M."/>
            <person name="Gutin N."/>
            <person name="Stefanini M."/>
            <person name="Chen Y."/>
            <person name="Segala C."/>
            <person name="Davenport C."/>
            <person name="Dematte L."/>
            <person name="Mraz A."/>
            <person name="Battilana J."/>
            <person name="Stormo K."/>
            <person name="Costa F."/>
            <person name="Tao Q."/>
            <person name="Si-Ammour A."/>
            <person name="Harkins T."/>
            <person name="Lackey A."/>
            <person name="Perbost C."/>
            <person name="Taillon B."/>
            <person name="Stella A."/>
            <person name="Solovyev V."/>
            <person name="Fawcett J.A."/>
            <person name="Sterck L."/>
            <person name="Vandepoele K."/>
            <person name="Grando S.M."/>
            <person name="Toppo S."/>
            <person name="Moser C."/>
            <person name="Lanchbury J."/>
            <person name="Bogden R."/>
            <person name="Skolnick M."/>
            <person name="Sgaramella V."/>
            <person name="Bhatnagar S.K."/>
            <person name="Fontana P."/>
            <person name="Gutin A."/>
            <person name="Van de Peer Y."/>
            <person name="Salamini F."/>
            <person name="Viola R."/>
        </authorList>
    </citation>
    <scope>NUCLEOTIDE SEQUENCE</scope>
</reference>
<accession>A5B7I6</accession>
<dbReference type="EMBL" id="AM449370">
    <property type="protein sequence ID" value="CAN61064.1"/>
    <property type="molecule type" value="Genomic_DNA"/>
</dbReference>
<organism evidence="1">
    <name type="scientific">Vitis vinifera</name>
    <name type="common">Grape</name>
    <dbReference type="NCBI Taxonomy" id="29760"/>
    <lineage>
        <taxon>Eukaryota</taxon>
        <taxon>Viridiplantae</taxon>
        <taxon>Streptophyta</taxon>
        <taxon>Embryophyta</taxon>
        <taxon>Tracheophyta</taxon>
        <taxon>Spermatophyta</taxon>
        <taxon>Magnoliopsida</taxon>
        <taxon>eudicotyledons</taxon>
        <taxon>Gunneridae</taxon>
        <taxon>Pentapetalae</taxon>
        <taxon>rosids</taxon>
        <taxon>Vitales</taxon>
        <taxon>Vitaceae</taxon>
        <taxon>Viteae</taxon>
        <taxon>Vitis</taxon>
    </lineage>
</organism>
<protein>
    <submittedName>
        <fullName evidence="1">Uncharacterized protein</fullName>
    </submittedName>
</protein>
<gene>
    <name evidence="1" type="ORF">VITISV_004410</name>
</gene>
<dbReference type="AlphaFoldDB" id="A5B7I6"/>